<name>A0A9X2XSV0_9BACT</name>
<accession>A0A9X2XSV0</accession>
<dbReference type="Proteomes" id="UP001155483">
    <property type="component" value="Unassembled WGS sequence"/>
</dbReference>
<evidence type="ECO:0000313" key="2">
    <source>
        <dbReference type="Proteomes" id="UP001155483"/>
    </source>
</evidence>
<dbReference type="AlphaFoldDB" id="A0A9X2XSV0"/>
<gene>
    <name evidence="1" type="ORF">OCK74_04230</name>
</gene>
<evidence type="ECO:0000313" key="1">
    <source>
        <dbReference type="EMBL" id="MCU7548306.1"/>
    </source>
</evidence>
<reference evidence="1" key="1">
    <citation type="submission" date="2022-09" db="EMBL/GenBank/DDBJ databases">
        <authorList>
            <person name="Yuan C."/>
            <person name="Ke Z."/>
        </authorList>
    </citation>
    <scope>NUCLEOTIDE SEQUENCE</scope>
    <source>
        <strain evidence="1">LB-8</strain>
    </source>
</reference>
<dbReference type="RefSeq" id="WP_279295754.1">
    <property type="nucleotide sequence ID" value="NZ_JAOTIF010000002.1"/>
</dbReference>
<reference evidence="1" key="2">
    <citation type="submission" date="2023-04" db="EMBL/GenBank/DDBJ databases">
        <title>Paracnuella aquatica gen. nov., sp. nov., a member of the family Chitinophagaceae isolated from a hot spring.</title>
        <authorList>
            <person name="Wang C."/>
        </authorList>
    </citation>
    <scope>NUCLEOTIDE SEQUENCE</scope>
    <source>
        <strain evidence="1">LB-8</strain>
    </source>
</reference>
<comment type="caution">
    <text evidence="1">The sequence shown here is derived from an EMBL/GenBank/DDBJ whole genome shotgun (WGS) entry which is preliminary data.</text>
</comment>
<keyword evidence="2" id="KW-1185">Reference proteome</keyword>
<sequence>MIQYLDSFSKRPIKAKIYSGKEFIKDVFPGFQGDEIELGVDVEEDEETGEEEENYDLYFPGVDSL</sequence>
<protein>
    <submittedName>
        <fullName evidence="1">Uncharacterized protein</fullName>
    </submittedName>
</protein>
<proteinExistence type="predicted"/>
<organism evidence="1 2">
    <name type="scientific">Paraflavisolibacter caeni</name>
    <dbReference type="NCBI Taxonomy" id="2982496"/>
    <lineage>
        <taxon>Bacteria</taxon>
        <taxon>Pseudomonadati</taxon>
        <taxon>Bacteroidota</taxon>
        <taxon>Chitinophagia</taxon>
        <taxon>Chitinophagales</taxon>
        <taxon>Chitinophagaceae</taxon>
        <taxon>Paraflavisolibacter</taxon>
    </lineage>
</organism>
<dbReference type="EMBL" id="JAOTIF010000002">
    <property type="protein sequence ID" value="MCU7548306.1"/>
    <property type="molecule type" value="Genomic_DNA"/>
</dbReference>